<evidence type="ECO:0000313" key="3">
    <source>
        <dbReference type="Proteomes" id="UP000228945"/>
    </source>
</evidence>
<name>A0A2D2B0V1_9CAUL</name>
<keyword evidence="3" id="KW-1185">Reference proteome</keyword>
<dbReference type="EMBL" id="CP024201">
    <property type="protein sequence ID" value="ATQ43878.1"/>
    <property type="molecule type" value="Genomic_DNA"/>
</dbReference>
<feature type="signal peptide" evidence="1">
    <location>
        <begin position="1"/>
        <end position="23"/>
    </location>
</feature>
<gene>
    <name evidence="2" type="ORF">CSW64_16475</name>
</gene>
<dbReference type="RefSeq" id="WP_099623127.1">
    <property type="nucleotide sequence ID" value="NZ_CP024201.1"/>
</dbReference>
<dbReference type="Proteomes" id="UP000228945">
    <property type="component" value="Chromosome"/>
</dbReference>
<accession>A0A2D2B0V1</accession>
<evidence type="ECO:0000313" key="2">
    <source>
        <dbReference type="EMBL" id="ATQ43878.1"/>
    </source>
</evidence>
<dbReference type="KEGG" id="cmb:CSW64_16475"/>
<evidence type="ECO:0000256" key="1">
    <source>
        <dbReference type="SAM" id="SignalP"/>
    </source>
</evidence>
<protein>
    <recommendedName>
        <fullName evidence="4">Spore coat protein U domain-containing protein</fullName>
    </recommendedName>
</protein>
<sequence>MIRVLLPLLLAAGLALAPGAALAQIQVTPATAPVLGTTIRGSSVTVFSISTTGVVTRLSGNGIRMSSASVTVPTISFNCGLLNLSGLCALRQLRVTIIPLAGSGPASIVKLRVGGLTGTTYVGGSPPPEGTSVTFDVNALGLLSTASFQLGMDVQLAANATPTGLQSFAYQVTVTML</sequence>
<keyword evidence="1" id="KW-0732">Signal</keyword>
<reference evidence="2 3" key="1">
    <citation type="submission" date="2017-10" db="EMBL/GenBank/DDBJ databases">
        <title>Genome sequence of Caulobacter mirabilis FWC38.</title>
        <authorList>
            <person name="Fiebig A."/>
            <person name="Crosson S."/>
        </authorList>
    </citation>
    <scope>NUCLEOTIDE SEQUENCE [LARGE SCALE GENOMIC DNA]</scope>
    <source>
        <strain evidence="2 3">FWC 38</strain>
    </source>
</reference>
<proteinExistence type="predicted"/>
<organism evidence="2 3">
    <name type="scientific">Caulobacter mirabilis</name>
    <dbReference type="NCBI Taxonomy" id="69666"/>
    <lineage>
        <taxon>Bacteria</taxon>
        <taxon>Pseudomonadati</taxon>
        <taxon>Pseudomonadota</taxon>
        <taxon>Alphaproteobacteria</taxon>
        <taxon>Caulobacterales</taxon>
        <taxon>Caulobacteraceae</taxon>
        <taxon>Caulobacter</taxon>
    </lineage>
</organism>
<dbReference type="OrthoDB" id="7204751at2"/>
<dbReference type="AlphaFoldDB" id="A0A2D2B0V1"/>
<feature type="chain" id="PRO_5013622159" description="Spore coat protein U domain-containing protein" evidence="1">
    <location>
        <begin position="24"/>
        <end position="177"/>
    </location>
</feature>
<evidence type="ECO:0008006" key="4">
    <source>
        <dbReference type="Google" id="ProtNLM"/>
    </source>
</evidence>